<dbReference type="PANTHER" id="PTHR11741">
    <property type="entry name" value="ELONGATION FACTOR TS"/>
    <property type="match status" value="1"/>
</dbReference>
<dbReference type="GO" id="GO:0005739">
    <property type="term" value="C:mitochondrion"/>
    <property type="evidence" value="ECO:0007669"/>
    <property type="project" value="UniProtKB-SubCell"/>
</dbReference>
<reference evidence="7 8" key="1">
    <citation type="journal article" date="2024" name="Science">
        <title>Giant polyketide synthase enzymes in the biosynthesis of giant marine polyether toxins.</title>
        <authorList>
            <person name="Fallon T.R."/>
            <person name="Shende V.V."/>
            <person name="Wierzbicki I.H."/>
            <person name="Pendleton A.L."/>
            <person name="Watervoot N.F."/>
            <person name="Auber R.P."/>
            <person name="Gonzalez D.J."/>
            <person name="Wisecaver J.H."/>
            <person name="Moore B.S."/>
        </authorList>
    </citation>
    <scope>NUCLEOTIDE SEQUENCE [LARGE SCALE GENOMIC DNA]</scope>
    <source>
        <strain evidence="7 8">12B1</strain>
    </source>
</reference>
<dbReference type="FunFam" id="1.10.8.10:FF:000001">
    <property type="entry name" value="Elongation factor Ts"/>
    <property type="match status" value="1"/>
</dbReference>
<dbReference type="SUPFAM" id="SSF46934">
    <property type="entry name" value="UBA-like"/>
    <property type="match status" value="1"/>
</dbReference>
<dbReference type="InterPro" id="IPR018101">
    <property type="entry name" value="Transl_elong_Ts_CS"/>
</dbReference>
<sequence>MPLLGMRSLTLRSLHSPRSAARSSPRAVLSLSRALSQTKMDRTSLIKDLRARTAAPMKKCVEALDKASGDLEEAISELRKIGLATAQKKASRGAHDGVVCLARSDHAAALVEINSETDFVARNQTFQSLASSIARTALHSVDVASASSQAVEIDTSVVSTATLEGDTVPVAEALGVAVGQLGENLVLRRGFVLAEPTSGGVVCSYVHNTYSPNVGRTAAMVSLASTAQDRTALESLGTRIAMHIVAASPLYLNQESVPADALQKEIQILKEQALGEGKPEKIVNKMVEGRLKKYYSEMCLLEQQFLIDEDAGSIKKVLATASKELGATVKLESFARLHVGESSPSV</sequence>
<dbReference type="InterPro" id="IPR014039">
    <property type="entry name" value="Transl_elong_EFTs/EF1B_dimer"/>
</dbReference>
<dbReference type="NCBIfam" id="TIGR00116">
    <property type="entry name" value="tsf"/>
    <property type="match status" value="1"/>
</dbReference>
<keyword evidence="3 4" id="KW-0648">Protein biosynthesis</keyword>
<dbReference type="PROSITE" id="PS01127">
    <property type="entry name" value="EF_TS_2"/>
    <property type="match status" value="1"/>
</dbReference>
<dbReference type="HAMAP" id="MF_00050">
    <property type="entry name" value="EF_Ts"/>
    <property type="match status" value="1"/>
</dbReference>
<dbReference type="InterPro" id="IPR009060">
    <property type="entry name" value="UBA-like_sf"/>
</dbReference>
<dbReference type="EMBL" id="JBGBPQ010000012">
    <property type="protein sequence ID" value="KAL1514800.1"/>
    <property type="molecule type" value="Genomic_DNA"/>
</dbReference>
<evidence type="ECO:0000256" key="2">
    <source>
        <dbReference type="ARBA" id="ARBA00022768"/>
    </source>
</evidence>
<dbReference type="PANTHER" id="PTHR11741:SF0">
    <property type="entry name" value="ELONGATION FACTOR TS, MITOCHONDRIAL"/>
    <property type="match status" value="1"/>
</dbReference>
<dbReference type="GO" id="GO:0003746">
    <property type="term" value="F:translation elongation factor activity"/>
    <property type="evidence" value="ECO:0007669"/>
    <property type="project" value="UniProtKB-UniRule"/>
</dbReference>
<dbReference type="Proteomes" id="UP001515480">
    <property type="component" value="Unassembled WGS sequence"/>
</dbReference>
<evidence type="ECO:0000256" key="3">
    <source>
        <dbReference type="ARBA" id="ARBA00022917"/>
    </source>
</evidence>
<dbReference type="SUPFAM" id="SSF54713">
    <property type="entry name" value="Elongation factor Ts (EF-Ts), dimerisation domain"/>
    <property type="match status" value="2"/>
</dbReference>
<comment type="function">
    <text evidence="4 5">Associates with the EF-Tu.GDP complex and induces the exchange of GDP to GTP. It remains bound to the aminoacyl-tRNA.EF-Tu.GTP complex up to the GTP hydrolysis stage on the ribosome.</text>
</comment>
<comment type="subcellular location">
    <subcellularLocation>
        <location evidence="4">Mitochondrion</location>
    </subcellularLocation>
</comment>
<evidence type="ECO:0000313" key="8">
    <source>
        <dbReference type="Proteomes" id="UP001515480"/>
    </source>
</evidence>
<name>A0AB34J8J9_PRYPA</name>
<dbReference type="Gene3D" id="3.30.479.20">
    <property type="entry name" value="Elongation factor Ts, dimerisation domain"/>
    <property type="match status" value="2"/>
</dbReference>
<keyword evidence="2 4" id="KW-0251">Elongation factor</keyword>
<evidence type="ECO:0000313" key="7">
    <source>
        <dbReference type="EMBL" id="KAL1514800.1"/>
    </source>
</evidence>
<evidence type="ECO:0000256" key="1">
    <source>
        <dbReference type="ARBA" id="ARBA00005532"/>
    </source>
</evidence>
<feature type="domain" description="Translation elongation factor EFTs/EF1B dimerisation" evidence="6">
    <location>
        <begin position="108"/>
        <end position="341"/>
    </location>
</feature>
<dbReference type="GO" id="GO:0070125">
    <property type="term" value="P:mitochondrial translational elongation"/>
    <property type="evidence" value="ECO:0007669"/>
    <property type="project" value="TreeGrafter"/>
</dbReference>
<accession>A0AB34J8J9</accession>
<dbReference type="InterPro" id="IPR001816">
    <property type="entry name" value="Transl_elong_EFTs/EF1B"/>
</dbReference>
<dbReference type="Gene3D" id="1.10.8.10">
    <property type="entry name" value="DNA helicase RuvA subunit, C-terminal domain"/>
    <property type="match status" value="1"/>
</dbReference>
<comment type="similarity">
    <text evidence="1 4 5">Belongs to the EF-Ts family.</text>
</comment>
<keyword evidence="8" id="KW-1185">Reference proteome</keyword>
<evidence type="ECO:0000256" key="5">
    <source>
        <dbReference type="RuleBase" id="RU000642"/>
    </source>
</evidence>
<dbReference type="InterPro" id="IPR036402">
    <property type="entry name" value="EF-Ts_dimer_sf"/>
</dbReference>
<evidence type="ECO:0000259" key="6">
    <source>
        <dbReference type="Pfam" id="PF00889"/>
    </source>
</evidence>
<dbReference type="Gene3D" id="1.10.286.20">
    <property type="match status" value="1"/>
</dbReference>
<dbReference type="AlphaFoldDB" id="A0AB34J8J9"/>
<gene>
    <name evidence="7" type="ORF">AB1Y20_003886</name>
</gene>
<evidence type="ECO:0000256" key="4">
    <source>
        <dbReference type="HAMAP-Rule" id="MF_03135"/>
    </source>
</evidence>
<comment type="caution">
    <text evidence="7">The sequence shown here is derived from an EMBL/GenBank/DDBJ whole genome shotgun (WGS) entry which is preliminary data.</text>
</comment>
<keyword evidence="4" id="KW-0496">Mitochondrion</keyword>
<organism evidence="7 8">
    <name type="scientific">Prymnesium parvum</name>
    <name type="common">Toxic golden alga</name>
    <dbReference type="NCBI Taxonomy" id="97485"/>
    <lineage>
        <taxon>Eukaryota</taxon>
        <taxon>Haptista</taxon>
        <taxon>Haptophyta</taxon>
        <taxon>Prymnesiophyceae</taxon>
        <taxon>Prymnesiales</taxon>
        <taxon>Prymnesiaceae</taxon>
        <taxon>Prymnesium</taxon>
    </lineage>
</organism>
<dbReference type="FunFam" id="1.10.286.20:FF:000001">
    <property type="entry name" value="Elongation factor Ts"/>
    <property type="match status" value="1"/>
</dbReference>
<protein>
    <recommendedName>
        <fullName evidence="4">Elongation factor Ts, mitochondrial</fullName>
        <shortName evidence="4">EF-Ts</shortName>
        <shortName evidence="4">EF-TsMt</shortName>
    </recommendedName>
</protein>
<dbReference type="Pfam" id="PF00889">
    <property type="entry name" value="EF_TS"/>
    <property type="match status" value="1"/>
</dbReference>
<proteinExistence type="inferred from homology"/>